<gene>
    <name evidence="3" type="ORF">ACFONL_01365</name>
</gene>
<dbReference type="Gene3D" id="1.10.10.1550">
    <property type="entry name" value="ROS/MUCR transcriptional regulator protein"/>
    <property type="match status" value="1"/>
</dbReference>
<dbReference type="EMBL" id="JBHRYC010000017">
    <property type="protein sequence ID" value="MFC3636039.1"/>
    <property type="molecule type" value="Genomic_DNA"/>
</dbReference>
<dbReference type="RefSeq" id="WP_191321406.1">
    <property type="nucleotide sequence ID" value="NZ_BNCG01000076.1"/>
</dbReference>
<dbReference type="InterPro" id="IPR041920">
    <property type="entry name" value="ROS/MUCR_sf"/>
</dbReference>
<accession>A0ABV7UCC2</accession>
<reference evidence="4" key="1">
    <citation type="journal article" date="2019" name="Int. J. Syst. Evol. Microbiol.">
        <title>The Global Catalogue of Microorganisms (GCM) 10K type strain sequencing project: providing services to taxonomists for standard genome sequencing and annotation.</title>
        <authorList>
            <consortium name="The Broad Institute Genomics Platform"/>
            <consortium name="The Broad Institute Genome Sequencing Center for Infectious Disease"/>
            <person name="Wu L."/>
            <person name="Ma J."/>
        </authorList>
    </citation>
    <scope>NUCLEOTIDE SEQUENCE [LARGE SCALE GENOMIC DNA]</scope>
    <source>
        <strain evidence="4">KCTC 42282</strain>
    </source>
</reference>
<evidence type="ECO:0000256" key="2">
    <source>
        <dbReference type="SAM" id="MobiDB-lite"/>
    </source>
</evidence>
<name>A0ABV7UCC2_9HYPH</name>
<organism evidence="3 4">
    <name type="scientific">Camelimonas fluminis</name>
    <dbReference type="NCBI Taxonomy" id="1576911"/>
    <lineage>
        <taxon>Bacteria</taxon>
        <taxon>Pseudomonadati</taxon>
        <taxon>Pseudomonadota</taxon>
        <taxon>Alphaproteobacteria</taxon>
        <taxon>Hyphomicrobiales</taxon>
        <taxon>Chelatococcaceae</taxon>
        <taxon>Camelimonas</taxon>
    </lineage>
</organism>
<dbReference type="InterPro" id="IPR008807">
    <property type="entry name" value="ROS_MUCR"/>
</dbReference>
<keyword evidence="4" id="KW-1185">Reference proteome</keyword>
<evidence type="ECO:0000313" key="3">
    <source>
        <dbReference type="EMBL" id="MFC3636039.1"/>
    </source>
</evidence>
<feature type="compositionally biased region" description="Low complexity" evidence="2">
    <location>
        <begin position="139"/>
        <end position="154"/>
    </location>
</feature>
<evidence type="ECO:0000256" key="1">
    <source>
        <dbReference type="ARBA" id="ARBA00007031"/>
    </source>
</evidence>
<proteinExistence type="inferred from homology"/>
<comment type="caution">
    <text evidence="3">The sequence shown here is derived from an EMBL/GenBank/DDBJ whole genome shotgun (WGS) entry which is preliminary data.</text>
</comment>
<dbReference type="Proteomes" id="UP001595704">
    <property type="component" value="Unassembled WGS sequence"/>
</dbReference>
<dbReference type="Pfam" id="PF05443">
    <property type="entry name" value="ROS_MUCR"/>
    <property type="match status" value="1"/>
</dbReference>
<sequence length="165" mass="17763">MDDVSVPENLVELTADIVSSYVANNQVSKDNLGELVIAIHRALAGLTKPAGEKTAPPQQPAVPISKSVTPNYIICLEDGKQFKTLKRHLRSAYGMTPAEYRTKWNLPFDYPMVAPSYAAYRSAHAKTMGLGAIRLTTGASPAPEPAAVEQAAPTPRKHAPRKNSA</sequence>
<comment type="similarity">
    <text evidence="1">Belongs to the ros/MucR family.</text>
</comment>
<evidence type="ECO:0000313" key="4">
    <source>
        <dbReference type="Proteomes" id="UP001595704"/>
    </source>
</evidence>
<feature type="region of interest" description="Disordered" evidence="2">
    <location>
        <begin position="137"/>
        <end position="165"/>
    </location>
</feature>
<protein>
    <submittedName>
        <fullName evidence="3">MucR family transcriptional regulator</fullName>
    </submittedName>
</protein>
<feature type="compositionally biased region" description="Basic residues" evidence="2">
    <location>
        <begin position="155"/>
        <end position="165"/>
    </location>
</feature>